<dbReference type="Proteomes" id="UP000324897">
    <property type="component" value="Chromosome 1"/>
</dbReference>
<evidence type="ECO:0000313" key="2">
    <source>
        <dbReference type="EMBL" id="TVU29774.1"/>
    </source>
</evidence>
<gene>
    <name evidence="2" type="ORF">EJB05_21359</name>
</gene>
<dbReference type="Gramene" id="TVU29774">
    <property type="protein sequence ID" value="TVU29774"/>
    <property type="gene ID" value="EJB05_21359"/>
</dbReference>
<name>A0A5J9V2M2_9POAL</name>
<organism evidence="2 3">
    <name type="scientific">Eragrostis curvula</name>
    <name type="common">weeping love grass</name>
    <dbReference type="NCBI Taxonomy" id="38414"/>
    <lineage>
        <taxon>Eukaryota</taxon>
        <taxon>Viridiplantae</taxon>
        <taxon>Streptophyta</taxon>
        <taxon>Embryophyta</taxon>
        <taxon>Tracheophyta</taxon>
        <taxon>Spermatophyta</taxon>
        <taxon>Magnoliopsida</taxon>
        <taxon>Liliopsida</taxon>
        <taxon>Poales</taxon>
        <taxon>Poaceae</taxon>
        <taxon>PACMAD clade</taxon>
        <taxon>Chloridoideae</taxon>
        <taxon>Eragrostideae</taxon>
        <taxon>Eragrostidinae</taxon>
        <taxon>Eragrostis</taxon>
    </lineage>
</organism>
<evidence type="ECO:0000313" key="3">
    <source>
        <dbReference type="Proteomes" id="UP000324897"/>
    </source>
</evidence>
<feature type="non-terminal residue" evidence="2">
    <location>
        <position position="1"/>
    </location>
</feature>
<reference evidence="2 3" key="1">
    <citation type="journal article" date="2019" name="Sci. Rep.">
        <title>A high-quality genome of Eragrostis curvula grass provides insights into Poaceae evolution and supports new strategies to enhance forage quality.</title>
        <authorList>
            <person name="Carballo J."/>
            <person name="Santos B.A.C.M."/>
            <person name="Zappacosta D."/>
            <person name="Garbus I."/>
            <person name="Selva J.P."/>
            <person name="Gallo C.A."/>
            <person name="Diaz A."/>
            <person name="Albertini E."/>
            <person name="Caccamo M."/>
            <person name="Echenique V."/>
        </authorList>
    </citation>
    <scope>NUCLEOTIDE SEQUENCE [LARGE SCALE GENOMIC DNA]</scope>
    <source>
        <strain evidence="3">cv. Victoria</strain>
        <tissue evidence="2">Leaf</tissue>
    </source>
</reference>
<proteinExistence type="predicted"/>
<accession>A0A5J9V2M2</accession>
<feature type="compositionally biased region" description="Gly residues" evidence="1">
    <location>
        <begin position="24"/>
        <end position="39"/>
    </location>
</feature>
<feature type="region of interest" description="Disordered" evidence="1">
    <location>
        <begin position="1"/>
        <end position="42"/>
    </location>
</feature>
<sequence>MSGVEPAAAGADHGEKKVAPQEDGGVGTGGGEGTGGGGNAEAQLAVVSVDEVAERREYGDEGYLHFDLEFNSLVFT</sequence>
<protein>
    <submittedName>
        <fullName evidence="2">Uncharacterized protein</fullName>
    </submittedName>
</protein>
<keyword evidence="3" id="KW-1185">Reference proteome</keyword>
<evidence type="ECO:0000256" key="1">
    <source>
        <dbReference type="SAM" id="MobiDB-lite"/>
    </source>
</evidence>
<dbReference type="AlphaFoldDB" id="A0A5J9V2M2"/>
<dbReference type="EMBL" id="RWGY01000011">
    <property type="protein sequence ID" value="TVU29774.1"/>
    <property type="molecule type" value="Genomic_DNA"/>
</dbReference>
<comment type="caution">
    <text evidence="2">The sequence shown here is derived from an EMBL/GenBank/DDBJ whole genome shotgun (WGS) entry which is preliminary data.</text>
</comment>